<gene>
    <name evidence="7" type="ORF">Tco_0819477</name>
</gene>
<keyword evidence="4" id="KW-0804">Transcription</keyword>
<evidence type="ECO:0000313" key="8">
    <source>
        <dbReference type="Proteomes" id="UP001151760"/>
    </source>
</evidence>
<dbReference type="Proteomes" id="UP001151760">
    <property type="component" value="Unassembled WGS sequence"/>
</dbReference>
<comment type="caution">
    <text evidence="7">The sequence shown here is derived from an EMBL/GenBank/DDBJ whole genome shotgun (WGS) entry which is preliminary data.</text>
</comment>
<dbReference type="PANTHER" id="PTHR21654">
    <property type="entry name" value="FI21293P1"/>
    <property type="match status" value="1"/>
</dbReference>
<dbReference type="SMART" id="SM00717">
    <property type="entry name" value="SANT"/>
    <property type="match status" value="2"/>
</dbReference>
<protein>
    <submittedName>
        <fullName evidence="7">Trihelix transcription factor PTL-like protein</fullName>
    </submittedName>
</protein>
<accession>A0ABQ5AAX8</accession>
<dbReference type="Gene3D" id="1.10.10.60">
    <property type="entry name" value="Homeodomain-like"/>
    <property type="match status" value="2"/>
</dbReference>
<reference evidence="7" key="1">
    <citation type="journal article" date="2022" name="Int. J. Mol. Sci.">
        <title>Draft Genome of Tanacetum Coccineum: Genomic Comparison of Closely Related Tanacetum-Family Plants.</title>
        <authorList>
            <person name="Yamashiro T."/>
            <person name="Shiraishi A."/>
            <person name="Nakayama K."/>
            <person name="Satake H."/>
        </authorList>
    </citation>
    <scope>NUCLEOTIDE SEQUENCE</scope>
</reference>
<keyword evidence="5" id="KW-0539">Nucleus</keyword>
<reference evidence="7" key="2">
    <citation type="submission" date="2022-01" db="EMBL/GenBank/DDBJ databases">
        <authorList>
            <person name="Yamashiro T."/>
            <person name="Shiraishi A."/>
            <person name="Satake H."/>
            <person name="Nakayama K."/>
        </authorList>
    </citation>
    <scope>NUCLEOTIDE SEQUENCE</scope>
</reference>
<comment type="subcellular location">
    <subcellularLocation>
        <location evidence="1">Nucleus</location>
    </subcellularLocation>
</comment>
<evidence type="ECO:0000256" key="3">
    <source>
        <dbReference type="ARBA" id="ARBA00023125"/>
    </source>
</evidence>
<evidence type="ECO:0000256" key="1">
    <source>
        <dbReference type="ARBA" id="ARBA00004123"/>
    </source>
</evidence>
<dbReference type="Pfam" id="PF13837">
    <property type="entry name" value="Myb_DNA-bind_4"/>
    <property type="match status" value="2"/>
</dbReference>
<dbReference type="InterPro" id="IPR001005">
    <property type="entry name" value="SANT/Myb"/>
</dbReference>
<dbReference type="PANTHER" id="PTHR21654:SF75">
    <property type="entry name" value="TRANSCRIPTION FACTOR MYB FAMILY"/>
    <property type="match status" value="1"/>
</dbReference>
<evidence type="ECO:0000256" key="5">
    <source>
        <dbReference type="ARBA" id="ARBA00023242"/>
    </source>
</evidence>
<evidence type="ECO:0000259" key="6">
    <source>
        <dbReference type="PROSITE" id="PS50090"/>
    </source>
</evidence>
<name>A0ABQ5AAX8_9ASTR</name>
<evidence type="ECO:0000256" key="2">
    <source>
        <dbReference type="ARBA" id="ARBA00023015"/>
    </source>
</evidence>
<dbReference type="PROSITE" id="PS50090">
    <property type="entry name" value="MYB_LIKE"/>
    <property type="match status" value="1"/>
</dbReference>
<proteinExistence type="predicted"/>
<sequence length="497" mass="56399">MDEKYGMVDLISHYMNGNPIFPTIPQPQPLQPQPQPPHDLHYSMMMLGGGGISFGSDSTMGMGSAPSGLSCDSGGGGGNGVDKVEIGGCSGGRWPKEETLALLEIRSRLDSKFRETNHKGPLWDEVSRMMCVEHGYKRTGKKCSEKCENLYKYYKKIKEGKAGRQDKKHYRFFCQLEAIYGETSASASRDSNPPSVTNNPSTFNFRNCNATLPQLIMEDSECAEKTINKKILSKKRWKASITDFIETKMNTLMEKQDAWMEKVMNTIDEKERERISKEQQWRKEEAARLEIETKFRSNERAWMESRDSAIMAALHKLTENEASSHEFCNDQNQIVSGWEDDEITQLIQLRNSMETRFEQGECMEDVLWEEIALTMGCLGYNRNALVCKAKDLSLVVFVPSNSRGRGSSFRLLNIRYGVSPKDRKVFNGFLVGSGHRLAKVSPMIHQDSSLSSRKSYCDVVGKFSFKIDSSVYVTIARSLPSIMYLRWIIIATMMQLK</sequence>
<evidence type="ECO:0000313" key="7">
    <source>
        <dbReference type="EMBL" id="GJS98307.1"/>
    </source>
</evidence>
<feature type="domain" description="Myb-like" evidence="6">
    <location>
        <begin position="92"/>
        <end position="151"/>
    </location>
</feature>
<dbReference type="InterPro" id="IPR044822">
    <property type="entry name" value="Myb_DNA-bind_4"/>
</dbReference>
<keyword evidence="2" id="KW-0805">Transcription regulation</keyword>
<keyword evidence="8" id="KW-1185">Reference proteome</keyword>
<dbReference type="EMBL" id="BQNB010012033">
    <property type="protein sequence ID" value="GJS98307.1"/>
    <property type="molecule type" value="Genomic_DNA"/>
</dbReference>
<evidence type="ECO:0000256" key="4">
    <source>
        <dbReference type="ARBA" id="ARBA00023163"/>
    </source>
</evidence>
<keyword evidence="3" id="KW-0238">DNA-binding</keyword>
<organism evidence="7 8">
    <name type="scientific">Tanacetum coccineum</name>
    <dbReference type="NCBI Taxonomy" id="301880"/>
    <lineage>
        <taxon>Eukaryota</taxon>
        <taxon>Viridiplantae</taxon>
        <taxon>Streptophyta</taxon>
        <taxon>Embryophyta</taxon>
        <taxon>Tracheophyta</taxon>
        <taxon>Spermatophyta</taxon>
        <taxon>Magnoliopsida</taxon>
        <taxon>eudicotyledons</taxon>
        <taxon>Gunneridae</taxon>
        <taxon>Pentapetalae</taxon>
        <taxon>asterids</taxon>
        <taxon>campanulids</taxon>
        <taxon>Asterales</taxon>
        <taxon>Asteraceae</taxon>
        <taxon>Asteroideae</taxon>
        <taxon>Anthemideae</taxon>
        <taxon>Anthemidinae</taxon>
        <taxon>Tanacetum</taxon>
    </lineage>
</organism>
<dbReference type="CDD" id="cd12203">
    <property type="entry name" value="GT1"/>
    <property type="match status" value="1"/>
</dbReference>